<dbReference type="eggNOG" id="COG1357">
    <property type="taxonomic scope" value="Bacteria"/>
</dbReference>
<proteinExistence type="predicted"/>
<keyword evidence="3" id="KW-1185">Reference proteome</keyword>
<organism evidence="2 3">
    <name type="scientific">Saccharomonospora viridis (strain ATCC 15386 / DSM 43017 / JCM 3036 / CCUG 5913 / NBRC 12207 / NCIMB 9602 / P101)</name>
    <name type="common">Thermoactinomyces viridis</name>
    <dbReference type="NCBI Taxonomy" id="471857"/>
    <lineage>
        <taxon>Bacteria</taxon>
        <taxon>Bacillati</taxon>
        <taxon>Actinomycetota</taxon>
        <taxon>Actinomycetes</taxon>
        <taxon>Pseudonocardiales</taxon>
        <taxon>Pseudonocardiaceae</taxon>
        <taxon>Saccharomonospora</taxon>
    </lineage>
</organism>
<evidence type="ECO:0000256" key="1">
    <source>
        <dbReference type="SAM" id="MobiDB-lite"/>
    </source>
</evidence>
<dbReference type="Proteomes" id="UP000000841">
    <property type="component" value="Chromosome"/>
</dbReference>
<gene>
    <name evidence="2" type="ordered locus">Svir_28820</name>
</gene>
<dbReference type="EMBL" id="CP001683">
    <property type="protein sequence ID" value="ACU97861.1"/>
    <property type="molecule type" value="Genomic_DNA"/>
</dbReference>
<dbReference type="HOGENOM" id="CLU_068870_0_0_11"/>
<accession>C7MW92</accession>
<name>C7MW92_SACVD</name>
<dbReference type="AlphaFoldDB" id="C7MW92"/>
<dbReference type="RefSeq" id="WP_015787173.1">
    <property type="nucleotide sequence ID" value="NC_013159.1"/>
</dbReference>
<evidence type="ECO:0000313" key="2">
    <source>
        <dbReference type="EMBL" id="ACU97861.1"/>
    </source>
</evidence>
<dbReference type="PANTHER" id="PTHR14136:SF37">
    <property type="entry name" value="PENTAPEPTIDE REPEAT-CONTAINING PROTEIN"/>
    <property type="match status" value="1"/>
</dbReference>
<dbReference type="SUPFAM" id="SSF141571">
    <property type="entry name" value="Pentapeptide repeat-like"/>
    <property type="match status" value="1"/>
</dbReference>
<sequence length="298" mass="32224">MVSLSHASPGEDLSEQLRRLRADCARCAGLCCVALPFFATSGFPADKDAGTPCHHLDSAFRCRVHAELRQRGLTGCAVFDCFGAGQRITRDTFAGRTWCDDPDRAQDVFAAFNVARQLHEVLWYLVEALNLPAAAELHAELRRVCTRVDTLVGDTPEALSATDVASVRQEVGDLLSRVSELVRDRHGRRCDHRGADLAGARLRGAPLRGATFRGAVLIAADLRDADLRTVDFLGADLRDADLRGADLSGALFLTQPQVNAARGDTATRLPAHLLRPAHWCGPGNTRHGSSGNNNQSAR</sequence>
<dbReference type="Pfam" id="PF00805">
    <property type="entry name" value="Pentapeptide"/>
    <property type="match status" value="1"/>
</dbReference>
<feature type="compositionally biased region" description="Polar residues" evidence="1">
    <location>
        <begin position="286"/>
        <end position="298"/>
    </location>
</feature>
<evidence type="ECO:0000313" key="3">
    <source>
        <dbReference type="Proteomes" id="UP000000841"/>
    </source>
</evidence>
<dbReference type="KEGG" id="svi:Svir_28820"/>
<dbReference type="PANTHER" id="PTHR14136">
    <property type="entry name" value="BTB_POZ DOMAIN-CONTAINING PROTEIN KCTD9"/>
    <property type="match status" value="1"/>
</dbReference>
<dbReference type="STRING" id="471857.Svir_28820"/>
<dbReference type="InterPro" id="IPR001646">
    <property type="entry name" value="5peptide_repeat"/>
</dbReference>
<reference evidence="2 3" key="1">
    <citation type="journal article" date="2009" name="Stand. Genomic Sci.">
        <title>Complete genome sequence of Saccharomonospora viridis type strain (P101).</title>
        <authorList>
            <person name="Pati A."/>
            <person name="Sikorski J."/>
            <person name="Nolan M."/>
            <person name="Lapidus A."/>
            <person name="Copeland A."/>
            <person name="Glavina Del Rio T."/>
            <person name="Lucas S."/>
            <person name="Chen F."/>
            <person name="Tice H."/>
            <person name="Pitluck S."/>
            <person name="Cheng J.F."/>
            <person name="Chertkov O."/>
            <person name="Brettin T."/>
            <person name="Han C."/>
            <person name="Detter J.C."/>
            <person name="Kuske C."/>
            <person name="Bruce D."/>
            <person name="Goodwin L."/>
            <person name="Chain P."/>
            <person name="D'haeseleer P."/>
            <person name="Chen A."/>
            <person name="Palaniappan K."/>
            <person name="Ivanova N."/>
            <person name="Mavromatis K."/>
            <person name="Mikhailova N."/>
            <person name="Rohde M."/>
            <person name="Tindall B.J."/>
            <person name="Goker M."/>
            <person name="Bristow J."/>
            <person name="Eisen J.A."/>
            <person name="Markowitz V."/>
            <person name="Hugenholtz P."/>
            <person name="Kyrpides N.C."/>
            <person name="Klenk H.P."/>
        </authorList>
    </citation>
    <scope>NUCLEOTIDE SEQUENCE [LARGE SCALE GENOMIC DNA]</scope>
    <source>
        <strain evidence="3">ATCC 15386 / DSM 43017 / JCM 3036 / NBRC 12207 / P101</strain>
    </source>
</reference>
<dbReference type="Gene3D" id="2.160.20.80">
    <property type="entry name" value="E3 ubiquitin-protein ligase SopA"/>
    <property type="match status" value="1"/>
</dbReference>
<protein>
    <submittedName>
        <fullName evidence="2">Uncharacterized low-complexity protein</fullName>
    </submittedName>
</protein>
<feature type="region of interest" description="Disordered" evidence="1">
    <location>
        <begin position="279"/>
        <end position="298"/>
    </location>
</feature>
<dbReference type="InterPro" id="IPR051082">
    <property type="entry name" value="Pentapeptide-BTB/POZ_domain"/>
</dbReference>